<evidence type="ECO:0000256" key="1">
    <source>
        <dbReference type="SAM" id="Phobius"/>
    </source>
</evidence>
<keyword evidence="1" id="KW-1133">Transmembrane helix</keyword>
<proteinExistence type="predicted"/>
<dbReference type="SUPFAM" id="SSF56281">
    <property type="entry name" value="Metallo-hydrolase/oxidoreductase"/>
    <property type="match status" value="1"/>
</dbReference>
<dbReference type="InterPro" id="IPR052159">
    <property type="entry name" value="Competence_DNA_uptake"/>
</dbReference>
<gene>
    <name evidence="3" type="ORF">ACFP81_11070</name>
</gene>
<evidence type="ECO:0000313" key="4">
    <source>
        <dbReference type="Proteomes" id="UP001596297"/>
    </source>
</evidence>
<dbReference type="SMART" id="SM00849">
    <property type="entry name" value="Lactamase_B"/>
    <property type="match status" value="1"/>
</dbReference>
<dbReference type="Gene3D" id="3.60.15.10">
    <property type="entry name" value="Ribonuclease Z/Hydroxyacylglutathione hydrolase-like"/>
    <property type="match status" value="1"/>
</dbReference>
<dbReference type="CDD" id="cd07731">
    <property type="entry name" value="ComA-like_MBL-fold"/>
    <property type="match status" value="1"/>
</dbReference>
<protein>
    <submittedName>
        <fullName evidence="3">ComEC/Rec2 family competence protein</fullName>
    </submittedName>
</protein>
<keyword evidence="1" id="KW-0472">Membrane</keyword>
<comment type="caution">
    <text evidence="3">The sequence shown here is derived from an EMBL/GenBank/DDBJ whole genome shotgun (WGS) entry which is preliminary data.</text>
</comment>
<evidence type="ECO:0000313" key="3">
    <source>
        <dbReference type="EMBL" id="MFC6592481.1"/>
    </source>
</evidence>
<dbReference type="EMBL" id="JBHSWD010000001">
    <property type="protein sequence ID" value="MFC6592481.1"/>
    <property type="molecule type" value="Genomic_DNA"/>
</dbReference>
<name>A0ABW1YDT9_9DEIO</name>
<dbReference type="Proteomes" id="UP001596297">
    <property type="component" value="Unassembled WGS sequence"/>
</dbReference>
<feature type="domain" description="Metallo-beta-lactamase" evidence="2">
    <location>
        <begin position="75"/>
        <end position="270"/>
    </location>
</feature>
<dbReference type="InterPro" id="IPR035681">
    <property type="entry name" value="ComA-like_MBL"/>
</dbReference>
<accession>A0ABW1YDT9</accession>
<dbReference type="PANTHER" id="PTHR30619">
    <property type="entry name" value="DNA INTERNALIZATION/COMPETENCE PROTEIN COMEC/REC2"/>
    <property type="match status" value="1"/>
</dbReference>
<dbReference type="InterPro" id="IPR036866">
    <property type="entry name" value="RibonucZ/Hydroxyglut_hydro"/>
</dbReference>
<dbReference type="PANTHER" id="PTHR30619:SF1">
    <property type="entry name" value="RECOMBINATION PROTEIN 2"/>
    <property type="match status" value="1"/>
</dbReference>
<reference evidence="4" key="1">
    <citation type="journal article" date="2019" name="Int. J. Syst. Evol. Microbiol.">
        <title>The Global Catalogue of Microorganisms (GCM) 10K type strain sequencing project: providing services to taxonomists for standard genome sequencing and annotation.</title>
        <authorList>
            <consortium name="The Broad Institute Genomics Platform"/>
            <consortium name="The Broad Institute Genome Sequencing Center for Infectious Disease"/>
            <person name="Wu L."/>
            <person name="Ma J."/>
        </authorList>
    </citation>
    <scope>NUCLEOTIDE SEQUENCE [LARGE SCALE GENOMIC DNA]</scope>
    <source>
        <strain evidence="4">CGMCC 1.15772</strain>
    </source>
</reference>
<dbReference type="Pfam" id="PF00753">
    <property type="entry name" value="Lactamase_B"/>
    <property type="match status" value="1"/>
</dbReference>
<keyword evidence="1" id="KW-0812">Transmembrane</keyword>
<feature type="transmembrane region" description="Helical" evidence="1">
    <location>
        <begin position="12"/>
        <end position="38"/>
    </location>
</feature>
<sequence length="305" mass="31850">MGRRHLCPLSGAALGVVSAAGLTAYAVAALAGVAWLLGWVRPPLALGTLLACALLTAVPPLLRPVREVVFLDVGQGDATLVRTPELRLLIDGGGTPRGDYDVGRDVVAALRSMGVHSLDVVVATHADADHIEGLATVLRSMPVGELWAGHLNPDDPVLGAVLAAAGERGVPVRAVRRGDTVERGKLKVVVLWPPGNVWSTADNENSVALRLEAGEKRVGFLGDLPSPLEASLGLGQLDLLKAAHHGSRLSTGEPLLHETAPQAAVISVGRNTYGHPSPEVLLRLSEAGVQTWCTDVSGTLRWPLP</sequence>
<evidence type="ECO:0000259" key="2">
    <source>
        <dbReference type="SMART" id="SM00849"/>
    </source>
</evidence>
<keyword evidence="4" id="KW-1185">Reference proteome</keyword>
<dbReference type="InterPro" id="IPR001279">
    <property type="entry name" value="Metallo-B-lactamas"/>
</dbReference>
<organism evidence="3 4">
    <name type="scientific">Deinococcus lacus</name>
    <dbReference type="NCBI Taxonomy" id="392561"/>
    <lineage>
        <taxon>Bacteria</taxon>
        <taxon>Thermotogati</taxon>
        <taxon>Deinococcota</taxon>
        <taxon>Deinococci</taxon>
        <taxon>Deinococcales</taxon>
        <taxon>Deinococcaceae</taxon>
        <taxon>Deinococcus</taxon>
    </lineage>
</organism>
<dbReference type="RefSeq" id="WP_380083510.1">
    <property type="nucleotide sequence ID" value="NZ_JBHSWD010000001.1"/>
</dbReference>